<sequence length="461" mass="53723">MRKGVKIKGVRGKIPKKSPIIIEHAEDTDHDLEIGTCNTVFPLQRTQKYSIYSVPNTLREINGWTCFEPRVVSIGHYHYNQRTRLPVMQKHKLMFCRILLSRAGKTVEDLMQNIRPLEAEARGYYSEKIEFQSESELGNDSFLKMLILDGCFILELFQILGKSRQTKSDLSDHPLSSMEWAIPHLYGDLLLLGNQIPFVVLKKLFETTKSQDDQDHDPLSLVALRFFNKVMERREEELKKISKDLNDSLHLLDLVRKSFIHDLDKQPNKPKKKRPETETMVIYCLTKLIKAGIKIKPRESDSFLAVKFNNGVIEMPKITLDYCMQSFLVNCIAFEQFHNECSKHITVYAYFLYCLVNTAKDVDYLHERDIINSYVGKNSEVVQFINTLGKQEVETDQFYLDNVFVGVRRYYKNEYNLQWTGFKDRYFNTPWSFISLLAAGVLLVLTVLQTYFTICAYVNPK</sequence>
<reference evidence="2" key="1">
    <citation type="submission" date="2020-12" db="EMBL/GenBank/DDBJ databases">
        <title>WGS assembly of Carya illinoinensis cv. Pawnee.</title>
        <authorList>
            <person name="Platts A."/>
            <person name="Shu S."/>
            <person name="Wright S."/>
            <person name="Barry K."/>
            <person name="Edger P."/>
            <person name="Pires J.C."/>
            <person name="Schmutz J."/>
        </authorList>
    </citation>
    <scope>NUCLEOTIDE SEQUENCE</scope>
    <source>
        <tissue evidence="2">Leaf</tissue>
    </source>
</reference>
<keyword evidence="1" id="KW-1133">Transmembrane helix</keyword>
<dbReference type="InterPro" id="IPR004158">
    <property type="entry name" value="DUF247_pln"/>
</dbReference>
<dbReference type="OrthoDB" id="658695at2759"/>
<dbReference type="AlphaFoldDB" id="A0A8T1PFN0"/>
<evidence type="ECO:0000256" key="1">
    <source>
        <dbReference type="SAM" id="Phobius"/>
    </source>
</evidence>
<comment type="caution">
    <text evidence="2">The sequence shown here is derived from an EMBL/GenBank/DDBJ whole genome shotgun (WGS) entry which is preliminary data.</text>
</comment>
<feature type="transmembrane region" description="Helical" evidence="1">
    <location>
        <begin position="431"/>
        <end position="458"/>
    </location>
</feature>
<dbReference type="Proteomes" id="UP000811609">
    <property type="component" value="Chromosome 10"/>
</dbReference>
<dbReference type="PANTHER" id="PTHR31170:SF21">
    <property type="match status" value="1"/>
</dbReference>
<organism evidence="2 3">
    <name type="scientific">Carya illinoinensis</name>
    <name type="common">Pecan</name>
    <dbReference type="NCBI Taxonomy" id="32201"/>
    <lineage>
        <taxon>Eukaryota</taxon>
        <taxon>Viridiplantae</taxon>
        <taxon>Streptophyta</taxon>
        <taxon>Embryophyta</taxon>
        <taxon>Tracheophyta</taxon>
        <taxon>Spermatophyta</taxon>
        <taxon>Magnoliopsida</taxon>
        <taxon>eudicotyledons</taxon>
        <taxon>Gunneridae</taxon>
        <taxon>Pentapetalae</taxon>
        <taxon>rosids</taxon>
        <taxon>fabids</taxon>
        <taxon>Fagales</taxon>
        <taxon>Juglandaceae</taxon>
        <taxon>Carya</taxon>
    </lineage>
</organism>
<evidence type="ECO:0000313" key="3">
    <source>
        <dbReference type="Proteomes" id="UP000811609"/>
    </source>
</evidence>
<proteinExistence type="predicted"/>
<gene>
    <name evidence="2" type="ORF">CIPAW_10G135200</name>
</gene>
<evidence type="ECO:0000313" key="2">
    <source>
        <dbReference type="EMBL" id="KAG6639917.1"/>
    </source>
</evidence>
<keyword evidence="1" id="KW-0812">Transmembrane</keyword>
<keyword evidence="1" id="KW-0472">Membrane</keyword>
<name>A0A8T1PFN0_CARIL</name>
<accession>A0A8T1PFN0</accession>
<protein>
    <submittedName>
        <fullName evidence="2">Uncharacterized protein</fullName>
    </submittedName>
</protein>
<dbReference type="EMBL" id="CM031818">
    <property type="protein sequence ID" value="KAG6639917.1"/>
    <property type="molecule type" value="Genomic_DNA"/>
</dbReference>
<keyword evidence="3" id="KW-1185">Reference proteome</keyword>
<dbReference type="Pfam" id="PF03140">
    <property type="entry name" value="DUF247"/>
    <property type="match status" value="1"/>
</dbReference>
<dbReference type="PANTHER" id="PTHR31170">
    <property type="entry name" value="BNAC04G53230D PROTEIN"/>
    <property type="match status" value="1"/>
</dbReference>